<dbReference type="SMART" id="SM00347">
    <property type="entry name" value="HTH_MARR"/>
    <property type="match status" value="1"/>
</dbReference>
<dbReference type="InterPro" id="IPR036388">
    <property type="entry name" value="WH-like_DNA-bd_sf"/>
</dbReference>
<evidence type="ECO:0000313" key="3">
    <source>
        <dbReference type="Proteomes" id="UP000827138"/>
    </source>
</evidence>
<gene>
    <name evidence="2" type="ORF">K1J60_42850</name>
</gene>
<feature type="domain" description="HTH marR-type" evidence="1">
    <location>
        <begin position="15"/>
        <end position="151"/>
    </location>
</feature>
<dbReference type="PANTHER" id="PTHR33164:SF57">
    <property type="entry name" value="MARR-FAMILY TRANSCRIPTIONAL REGULATOR"/>
    <property type="match status" value="1"/>
</dbReference>
<dbReference type="InterPro" id="IPR036390">
    <property type="entry name" value="WH_DNA-bd_sf"/>
</dbReference>
<reference evidence="2 3" key="1">
    <citation type="submission" date="2021-08" db="EMBL/GenBank/DDBJ databases">
        <authorList>
            <person name="Ping M."/>
        </authorList>
    </citation>
    <scope>NUCLEOTIDE SEQUENCE [LARGE SCALE GENOMIC DNA]</scope>
    <source>
        <strain evidence="2 3">MG28</strain>
    </source>
</reference>
<dbReference type="Proteomes" id="UP000827138">
    <property type="component" value="Chromosome"/>
</dbReference>
<dbReference type="PROSITE" id="PS50995">
    <property type="entry name" value="HTH_MARR_2"/>
    <property type="match status" value="1"/>
</dbReference>
<evidence type="ECO:0000259" key="1">
    <source>
        <dbReference type="PROSITE" id="PS50995"/>
    </source>
</evidence>
<dbReference type="InterPro" id="IPR000835">
    <property type="entry name" value="HTH_MarR-typ"/>
</dbReference>
<proteinExistence type="predicted"/>
<dbReference type="PRINTS" id="PR00598">
    <property type="entry name" value="HTHMARR"/>
</dbReference>
<dbReference type="SUPFAM" id="SSF46785">
    <property type="entry name" value="Winged helix' DNA-binding domain"/>
    <property type="match status" value="1"/>
</dbReference>
<dbReference type="Pfam" id="PF01047">
    <property type="entry name" value="MarR"/>
    <property type="match status" value="1"/>
</dbReference>
<organism evidence="2 3">
    <name type="scientific">Streptomyces akebiae</name>
    <dbReference type="NCBI Taxonomy" id="2865673"/>
    <lineage>
        <taxon>Bacteria</taxon>
        <taxon>Bacillati</taxon>
        <taxon>Actinomycetota</taxon>
        <taxon>Actinomycetes</taxon>
        <taxon>Kitasatosporales</taxon>
        <taxon>Streptomycetaceae</taxon>
        <taxon>Streptomyces</taxon>
    </lineage>
</organism>
<sequence length="174" mass="19412">MSTPRPAEAASLRDVTQIERLLTRVTYLAGRARRHERLMSGSGVSLDRASVSILRYIAESEPLRPGVLAVRLSVEASHVTRQLRQLESYGHVLRVPDPEDRRAQRVQITEAGLAAFDRVREASRQCIGEVLGDWPTDDLRQLAVLFGRLVDDFVEHAETVVDHAETAVAPRPVD</sequence>
<accession>A0ABX8Y3F3</accession>
<name>A0ABX8Y3F3_9ACTN</name>
<dbReference type="InterPro" id="IPR039422">
    <property type="entry name" value="MarR/SlyA-like"/>
</dbReference>
<dbReference type="RefSeq" id="WP_220650937.1">
    <property type="nucleotide sequence ID" value="NZ_CP080647.1"/>
</dbReference>
<dbReference type="PANTHER" id="PTHR33164">
    <property type="entry name" value="TRANSCRIPTIONAL REGULATOR, MARR FAMILY"/>
    <property type="match status" value="1"/>
</dbReference>
<dbReference type="Gene3D" id="1.10.10.10">
    <property type="entry name" value="Winged helix-like DNA-binding domain superfamily/Winged helix DNA-binding domain"/>
    <property type="match status" value="1"/>
</dbReference>
<keyword evidence="3" id="KW-1185">Reference proteome</keyword>
<dbReference type="EMBL" id="CP080647">
    <property type="protein sequence ID" value="QYX82395.1"/>
    <property type="molecule type" value="Genomic_DNA"/>
</dbReference>
<evidence type="ECO:0000313" key="2">
    <source>
        <dbReference type="EMBL" id="QYX82395.1"/>
    </source>
</evidence>
<protein>
    <submittedName>
        <fullName evidence="2">MarR family transcriptional regulator</fullName>
    </submittedName>
</protein>